<comment type="caution">
    <text evidence="1">The sequence shown here is derived from an EMBL/GenBank/DDBJ whole genome shotgun (WGS) entry which is preliminary data.</text>
</comment>
<evidence type="ECO:0000313" key="2">
    <source>
        <dbReference type="Proteomes" id="UP000186601"/>
    </source>
</evidence>
<proteinExistence type="predicted"/>
<evidence type="ECO:0000313" key="1">
    <source>
        <dbReference type="EMBL" id="PSR88605.1"/>
    </source>
</evidence>
<gene>
    <name evidence="1" type="ORF">PHLCEN_2v5132</name>
</gene>
<dbReference type="Proteomes" id="UP000186601">
    <property type="component" value="Unassembled WGS sequence"/>
</dbReference>
<keyword evidence="2" id="KW-1185">Reference proteome</keyword>
<feature type="non-terminal residue" evidence="1">
    <location>
        <position position="1"/>
    </location>
</feature>
<dbReference type="AlphaFoldDB" id="A0A2R6PCJ5"/>
<dbReference type="EMBL" id="MLYV02000506">
    <property type="protein sequence ID" value="PSR88605.1"/>
    <property type="molecule type" value="Genomic_DNA"/>
</dbReference>
<accession>A0A2R6PCJ5</accession>
<sequence length="145" mass="16550">TPTLFRHRLPPSSPSQQQLRQLRQWHPPLLPRHLRSLHALGQLTASLVQRKPARVAVVGNDPYRISLIVAVPWRRVLYNCLSSVQTLSWQIRRQSEHATIATVPFRSNGLRQRSASSVSSSSMSLRRRGLHLTVSSYSRSTRDRS</sequence>
<organism evidence="1 2">
    <name type="scientific">Hermanssonia centrifuga</name>
    <dbReference type="NCBI Taxonomy" id="98765"/>
    <lineage>
        <taxon>Eukaryota</taxon>
        <taxon>Fungi</taxon>
        <taxon>Dikarya</taxon>
        <taxon>Basidiomycota</taxon>
        <taxon>Agaricomycotina</taxon>
        <taxon>Agaricomycetes</taxon>
        <taxon>Polyporales</taxon>
        <taxon>Meruliaceae</taxon>
        <taxon>Hermanssonia</taxon>
    </lineage>
</organism>
<name>A0A2R6PCJ5_9APHY</name>
<feature type="non-terminal residue" evidence="1">
    <location>
        <position position="145"/>
    </location>
</feature>
<reference evidence="1 2" key="1">
    <citation type="submission" date="2018-02" db="EMBL/GenBank/DDBJ databases">
        <title>Genome sequence of the basidiomycete white-rot fungus Phlebia centrifuga.</title>
        <authorList>
            <person name="Granchi Z."/>
            <person name="Peng M."/>
            <person name="de Vries R.P."/>
            <person name="Hilden K."/>
            <person name="Makela M.R."/>
            <person name="Grigoriev I."/>
            <person name="Riley R."/>
        </authorList>
    </citation>
    <scope>NUCLEOTIDE SEQUENCE [LARGE SCALE GENOMIC DNA]</scope>
    <source>
        <strain evidence="1 2">FBCC195</strain>
    </source>
</reference>
<protein>
    <submittedName>
        <fullName evidence="1">Uncharacterized protein</fullName>
    </submittedName>
</protein>